<reference evidence="3" key="1">
    <citation type="journal article" date="2019" name="Int. J. Syst. Evol. Microbiol.">
        <title>The Global Catalogue of Microorganisms (GCM) 10K type strain sequencing project: providing services to taxonomists for standard genome sequencing and annotation.</title>
        <authorList>
            <consortium name="The Broad Institute Genomics Platform"/>
            <consortium name="The Broad Institute Genome Sequencing Center for Infectious Disease"/>
            <person name="Wu L."/>
            <person name="Ma J."/>
        </authorList>
    </citation>
    <scope>NUCLEOTIDE SEQUENCE [LARGE SCALE GENOMIC DNA]</scope>
    <source>
        <strain evidence="3">KCTC 42903</strain>
    </source>
</reference>
<sequence length="205" mass="22944">MHKPSNISVIILAAGASIRMGTPKQLLKWGNSTLLGNAIETALKLPVKEVAVVLGANYNVIKKHIEHHHITILNNEEWQKGLGKSLAFGVECMVASKQDIDGILVTLADQPLIDSQFLNKLIDAFNKKTHPIIATSYKNKKCGVPVIFDKIYFEELRTLSDDFGAKYILKKYNALVEILKPEIDNLDLDLKADYKSLYKKKIDSK</sequence>
<dbReference type="InterPro" id="IPR025877">
    <property type="entry name" value="MobA-like_NTP_Trfase"/>
</dbReference>
<proteinExistence type="predicted"/>
<keyword evidence="3" id="KW-1185">Reference proteome</keyword>
<evidence type="ECO:0000259" key="1">
    <source>
        <dbReference type="Pfam" id="PF12804"/>
    </source>
</evidence>
<gene>
    <name evidence="2" type="ORF">ACFSQS_03410</name>
</gene>
<name>A0ABW5JQ08_9FLAO</name>
<dbReference type="SUPFAM" id="SSF53448">
    <property type="entry name" value="Nucleotide-diphospho-sugar transferases"/>
    <property type="match status" value="1"/>
</dbReference>
<dbReference type="Gene3D" id="3.90.550.10">
    <property type="entry name" value="Spore Coat Polysaccharide Biosynthesis Protein SpsA, Chain A"/>
    <property type="match status" value="1"/>
</dbReference>
<dbReference type="EMBL" id="JBHULK010000001">
    <property type="protein sequence ID" value="MFD2534142.1"/>
    <property type="molecule type" value="Genomic_DNA"/>
</dbReference>
<dbReference type="CDD" id="cd04182">
    <property type="entry name" value="GT_2_like_f"/>
    <property type="match status" value="1"/>
</dbReference>
<dbReference type="PANTHER" id="PTHR43777:SF1">
    <property type="entry name" value="MOLYBDENUM COFACTOR CYTIDYLYLTRANSFERASE"/>
    <property type="match status" value="1"/>
</dbReference>
<evidence type="ECO:0000313" key="3">
    <source>
        <dbReference type="Proteomes" id="UP001597441"/>
    </source>
</evidence>
<accession>A0ABW5JQ08</accession>
<dbReference type="Pfam" id="PF12804">
    <property type="entry name" value="NTP_transf_3"/>
    <property type="match status" value="1"/>
</dbReference>
<dbReference type="InterPro" id="IPR029044">
    <property type="entry name" value="Nucleotide-diphossugar_trans"/>
</dbReference>
<evidence type="ECO:0000313" key="2">
    <source>
        <dbReference type="EMBL" id="MFD2534142.1"/>
    </source>
</evidence>
<organism evidence="2 3">
    <name type="scientific">Gelatiniphilus marinus</name>
    <dbReference type="NCBI Taxonomy" id="1759464"/>
    <lineage>
        <taxon>Bacteria</taxon>
        <taxon>Pseudomonadati</taxon>
        <taxon>Bacteroidota</taxon>
        <taxon>Flavobacteriia</taxon>
        <taxon>Flavobacteriales</taxon>
        <taxon>Flavobacteriaceae</taxon>
        <taxon>Gelatiniphilus</taxon>
    </lineage>
</organism>
<comment type="caution">
    <text evidence="2">The sequence shown here is derived from an EMBL/GenBank/DDBJ whole genome shotgun (WGS) entry which is preliminary data.</text>
</comment>
<dbReference type="RefSeq" id="WP_388014118.1">
    <property type="nucleotide sequence ID" value="NZ_JBHUDT010000001.1"/>
</dbReference>
<dbReference type="Proteomes" id="UP001597441">
    <property type="component" value="Unassembled WGS sequence"/>
</dbReference>
<feature type="domain" description="MobA-like NTP transferase" evidence="1">
    <location>
        <begin position="9"/>
        <end position="172"/>
    </location>
</feature>
<protein>
    <submittedName>
        <fullName evidence="2">Nucleotidyltransferase family protein</fullName>
    </submittedName>
</protein>
<dbReference type="PANTHER" id="PTHR43777">
    <property type="entry name" value="MOLYBDENUM COFACTOR CYTIDYLYLTRANSFERASE"/>
    <property type="match status" value="1"/>
</dbReference>